<dbReference type="InterPro" id="IPR017801">
    <property type="entry name" value="DUF3738"/>
</dbReference>
<evidence type="ECO:0000256" key="1">
    <source>
        <dbReference type="SAM" id="SignalP"/>
    </source>
</evidence>
<gene>
    <name evidence="2" type="ORF">SAMN05443244_3586</name>
</gene>
<dbReference type="NCBIfam" id="TIGR03435">
    <property type="entry name" value="Soli_TIGR03435"/>
    <property type="match status" value="1"/>
</dbReference>
<sequence>MGELLRSHLLMALGLWCGSAVAQILHPQQPMPSFEVATIKPWKPSQPAPTADGGPGAVKKIVKMAPVGSPPLSQRVHFIGQIQLLIESAYNLPVSSGNRILGGPEWVRSEGDRYELMAKIDDAKFAEMQRLTVSQQQGQVARMEQTLLAERLGLKVHFEMREMPVYTLVIAKGGAKLTASSGSDPSRLTVARSEGENDLAAKSVTMDELVRSPFLRGIGRPVFNQTGIVGPCDFSLKWSADEVASSEGSSAVPGLFPALEEQLGLKLVASRGPVEVIVIDHIDRPSDN</sequence>
<keyword evidence="1" id="KW-0732">Signal</keyword>
<dbReference type="EMBL" id="FNSD01000001">
    <property type="protein sequence ID" value="SEC48958.1"/>
    <property type="molecule type" value="Genomic_DNA"/>
</dbReference>
<evidence type="ECO:0000313" key="3">
    <source>
        <dbReference type="Proteomes" id="UP000182409"/>
    </source>
</evidence>
<dbReference type="RefSeq" id="WP_074655330.1">
    <property type="nucleotide sequence ID" value="NZ_FNSD01000001.1"/>
</dbReference>
<organism evidence="2 3">
    <name type="scientific">Terriglobus roseus</name>
    <dbReference type="NCBI Taxonomy" id="392734"/>
    <lineage>
        <taxon>Bacteria</taxon>
        <taxon>Pseudomonadati</taxon>
        <taxon>Acidobacteriota</taxon>
        <taxon>Terriglobia</taxon>
        <taxon>Terriglobales</taxon>
        <taxon>Acidobacteriaceae</taxon>
        <taxon>Terriglobus</taxon>
    </lineage>
</organism>
<protein>
    <submittedName>
        <fullName evidence="2">Soil-associated protein, TIGR03435 family</fullName>
    </submittedName>
</protein>
<proteinExistence type="predicted"/>
<accession>A0A1H4SXY6</accession>
<feature type="chain" id="PRO_5010252859" evidence="1">
    <location>
        <begin position="23"/>
        <end position="288"/>
    </location>
</feature>
<feature type="signal peptide" evidence="1">
    <location>
        <begin position="1"/>
        <end position="22"/>
    </location>
</feature>
<evidence type="ECO:0000313" key="2">
    <source>
        <dbReference type="EMBL" id="SEC48958.1"/>
    </source>
</evidence>
<dbReference type="AlphaFoldDB" id="A0A1H4SXY6"/>
<name>A0A1H4SXY6_9BACT</name>
<reference evidence="2 3" key="1">
    <citation type="submission" date="2016-10" db="EMBL/GenBank/DDBJ databases">
        <authorList>
            <person name="de Groot N.N."/>
        </authorList>
    </citation>
    <scope>NUCLEOTIDE SEQUENCE [LARGE SCALE GENOMIC DNA]</scope>
    <source>
        <strain evidence="2 3">AB35.6</strain>
    </source>
</reference>
<dbReference type="Proteomes" id="UP000182409">
    <property type="component" value="Unassembled WGS sequence"/>
</dbReference>
<dbReference type="Pfam" id="PF12543">
    <property type="entry name" value="DUF3738"/>
    <property type="match status" value="1"/>
</dbReference>